<keyword evidence="5" id="KW-1185">Reference proteome</keyword>
<feature type="compositionally biased region" description="Polar residues" evidence="2">
    <location>
        <begin position="1158"/>
        <end position="1167"/>
    </location>
</feature>
<keyword evidence="1" id="KW-0343">GTPase activation</keyword>
<dbReference type="Pfam" id="PF11864">
    <property type="entry name" value="DUF3384"/>
    <property type="match status" value="1"/>
</dbReference>
<dbReference type="GO" id="GO:0033596">
    <property type="term" value="C:TSC1-TSC2 complex"/>
    <property type="evidence" value="ECO:0007669"/>
    <property type="project" value="InterPro"/>
</dbReference>
<dbReference type="InterPro" id="IPR000331">
    <property type="entry name" value="Rap/Ran_GAP_dom"/>
</dbReference>
<dbReference type="Proteomes" id="UP000193498">
    <property type="component" value="Unassembled WGS sequence"/>
</dbReference>
<feature type="region of interest" description="Disordered" evidence="2">
    <location>
        <begin position="1153"/>
        <end position="1198"/>
    </location>
</feature>
<dbReference type="FunCoup" id="A0A1Y1Z3Z8">
    <property type="interactions" value="261"/>
</dbReference>
<dbReference type="GO" id="GO:0051056">
    <property type="term" value="P:regulation of small GTPase mediated signal transduction"/>
    <property type="evidence" value="ECO:0007669"/>
    <property type="project" value="InterPro"/>
</dbReference>
<organism evidence="4 5">
    <name type="scientific">Basidiobolus meristosporus CBS 931.73</name>
    <dbReference type="NCBI Taxonomy" id="1314790"/>
    <lineage>
        <taxon>Eukaryota</taxon>
        <taxon>Fungi</taxon>
        <taxon>Fungi incertae sedis</taxon>
        <taxon>Zoopagomycota</taxon>
        <taxon>Entomophthoromycotina</taxon>
        <taxon>Basidiobolomycetes</taxon>
        <taxon>Basidiobolales</taxon>
        <taxon>Basidiobolaceae</taxon>
        <taxon>Basidiobolus</taxon>
    </lineage>
</organism>
<dbReference type="Pfam" id="PF02145">
    <property type="entry name" value="Rap_GAP"/>
    <property type="match status" value="1"/>
</dbReference>
<dbReference type="PANTHER" id="PTHR10063">
    <property type="entry name" value="TUBERIN"/>
    <property type="match status" value="1"/>
</dbReference>
<dbReference type="GO" id="GO:0005634">
    <property type="term" value="C:nucleus"/>
    <property type="evidence" value="ECO:0007669"/>
    <property type="project" value="InterPro"/>
</dbReference>
<dbReference type="PROSITE" id="PS50085">
    <property type="entry name" value="RAPGAP"/>
    <property type="match status" value="1"/>
</dbReference>
<proteinExistence type="predicted"/>
<evidence type="ECO:0000256" key="1">
    <source>
        <dbReference type="ARBA" id="ARBA00022468"/>
    </source>
</evidence>
<dbReference type="InterPro" id="IPR018515">
    <property type="entry name" value="Tuberin-type_domain"/>
</dbReference>
<gene>
    <name evidence="4" type="ORF">K493DRAFT_296831</name>
</gene>
<evidence type="ECO:0000313" key="4">
    <source>
        <dbReference type="EMBL" id="ORY04707.1"/>
    </source>
</evidence>
<comment type="caution">
    <text evidence="4">The sequence shown here is derived from an EMBL/GenBank/DDBJ whole genome shotgun (WGS) entry which is preliminary data.</text>
</comment>
<evidence type="ECO:0000256" key="2">
    <source>
        <dbReference type="SAM" id="MobiDB-lite"/>
    </source>
</evidence>
<protein>
    <recommendedName>
        <fullName evidence="3">Rap-GAP domain-containing protein</fullName>
    </recommendedName>
</protein>
<evidence type="ECO:0000259" key="3">
    <source>
        <dbReference type="PROSITE" id="PS50085"/>
    </source>
</evidence>
<dbReference type="Gene3D" id="3.40.50.11210">
    <property type="entry name" value="Rap/Ran-GAP"/>
    <property type="match status" value="1"/>
</dbReference>
<dbReference type="InterPro" id="IPR027107">
    <property type="entry name" value="Tuberin/Ral-act_asu"/>
</dbReference>
<dbReference type="FunFam" id="3.40.50.11210:FF:000007">
    <property type="entry name" value="Tuberous sclerosis 2"/>
    <property type="match status" value="1"/>
</dbReference>
<dbReference type="PANTHER" id="PTHR10063:SF0">
    <property type="entry name" value="TUBERIN"/>
    <property type="match status" value="1"/>
</dbReference>
<dbReference type="InterPro" id="IPR024584">
    <property type="entry name" value="Tuberin_N"/>
</dbReference>
<name>A0A1Y1Z3Z8_9FUNG</name>
<feature type="region of interest" description="Disordered" evidence="2">
    <location>
        <begin position="988"/>
        <end position="1007"/>
    </location>
</feature>
<dbReference type="Pfam" id="PF03542">
    <property type="entry name" value="Tuberin"/>
    <property type="match status" value="1"/>
</dbReference>
<reference evidence="4 5" key="1">
    <citation type="submission" date="2016-07" db="EMBL/GenBank/DDBJ databases">
        <title>Pervasive Adenine N6-methylation of Active Genes in Fungi.</title>
        <authorList>
            <consortium name="DOE Joint Genome Institute"/>
            <person name="Mondo S.J."/>
            <person name="Dannebaum R.O."/>
            <person name="Kuo R.C."/>
            <person name="Labutti K."/>
            <person name="Haridas S."/>
            <person name="Kuo A."/>
            <person name="Salamov A."/>
            <person name="Ahrendt S.R."/>
            <person name="Lipzen A."/>
            <person name="Sullivan W."/>
            <person name="Andreopoulos W.B."/>
            <person name="Clum A."/>
            <person name="Lindquist E."/>
            <person name="Daum C."/>
            <person name="Ramamoorthy G.K."/>
            <person name="Gryganskyi A."/>
            <person name="Culley D."/>
            <person name="Magnuson J.K."/>
            <person name="James T.Y."/>
            <person name="O'Malley M.A."/>
            <person name="Stajich J.E."/>
            <person name="Spatafora J.W."/>
            <person name="Visel A."/>
            <person name="Grigoriev I.V."/>
        </authorList>
    </citation>
    <scope>NUCLEOTIDE SEQUENCE [LARGE SCALE GENOMIC DNA]</scope>
    <source>
        <strain evidence="4 5">CBS 931.73</strain>
    </source>
</reference>
<feature type="domain" description="Rap-GAP" evidence="3">
    <location>
        <begin position="1295"/>
        <end position="1531"/>
    </location>
</feature>
<accession>A0A1Y1Z3Z8</accession>
<dbReference type="InterPro" id="IPR003913">
    <property type="entry name" value="Tuberin"/>
</dbReference>
<dbReference type="STRING" id="1314790.A0A1Y1Z3Z8"/>
<feature type="region of interest" description="Disordered" evidence="2">
    <location>
        <begin position="599"/>
        <end position="620"/>
    </location>
</feature>
<feature type="compositionally biased region" description="Basic and acidic residues" evidence="2">
    <location>
        <begin position="1168"/>
        <end position="1183"/>
    </location>
</feature>
<dbReference type="InterPro" id="IPR035974">
    <property type="entry name" value="Rap/Ran-GAP_sf"/>
</dbReference>
<feature type="compositionally biased region" description="Low complexity" evidence="2">
    <location>
        <begin position="1186"/>
        <end position="1196"/>
    </location>
</feature>
<dbReference type="OrthoDB" id="19311at2759"/>
<dbReference type="SUPFAM" id="SSF111347">
    <property type="entry name" value="Rap/Ran-GAP"/>
    <property type="match status" value="1"/>
</dbReference>
<dbReference type="GO" id="GO:0032007">
    <property type="term" value="P:negative regulation of TOR signaling"/>
    <property type="evidence" value="ECO:0007669"/>
    <property type="project" value="InterPro"/>
</dbReference>
<sequence>MNPSKQEKSQRFGFFRMFGPRASNSSLRSLPKPIATNDVLNEKIVSQELSSNIPLASKIKIIQELTNTAKNYILNDVAELWVYLEGFLQKDMPTEARHATFNFVIVCTHTQFEHLGMARGSFYDAICTHDIWEDCDFQLKALQELTRDGRDITHFEKNITRLLLDWLMSAFQKAQFKRSLPEEHTSLSMDPSLPDPEKHFISVFSLLNNIAKFNFTSLEEREIIVLINEVCMVSNTTKSLDDIQLCINFFDVIIRYGYVPLSCLKVYVETCCRNVNISQFSLATWNIVRNLLRSHCAHNTVKILCSILKDKSNFELVPLLRGAVFFLGMATWGSQAVEGLSVPVSTPLIAMREALQFKQSSVDYDILLNVHRLVKKQSESLSTIEWDVVFDILEYVCYYVTDVQLHSSNQICTLDADILAKEVSPSTLTLILTVFSKTIVEIQGLHTGSSFSGPVTRLIKTLQTVRKYLPTSSALVLMNYYASDHAFYPSSPDWLEQLVEATQTFYHNEERVVLRERMLNIVADVYHAVKEFYYQDFMNGILLPIFNKMKTEEVPQIRISIMNLLLDAMTELDDQFFERLLQLFIESAFGELSKFQRKSSLDSSGTSDTRRTLNRSNSLSSSALGLTTSSAFQKLGGKKPNEGDTLVKYAIELVHLFKRTLTLSNPKQCLSLFTTLLDIVTSANVESPIRVIALQGLTLLRANSKYRIYIDQSGLPTRHNPPLSTEASLSLANSPIPTSDASGPLPTAEISEDIYSNFTPFSAHDDHMDGPEPDNPASSSYTLPIGRYLAAITTIIESENDWPILSHIFTNLPNQLTCKQLFHGESSELNALRSKLCSKIMNGQLLNHNVNLPGNLKRGDVYAMAYKILYVLVGYRRLFNKAQQDEIILTFQIGLQKWSQTAKLCIHALNVCCYELPMSMTKLLPSTLIKLSQVMSTSAMSVHILEFLSALARLPNLYVNFVESDFKRVFGIALQYIQYNNAMATSQNAPQSPVTSPRGSTHGSINTPPQQGNHALLQYVLVLAYHVIYVWFMSLRLPDRRKYVSFIIRGLLIANERNKQLDELTETCVDMLTRYSYANSYPKPQKSFITDILLDPSKTVTRSWVYGTSIVTFRSSKYLGWGEILNKHKLEDFDFAYLPALLMMHWEPVDGDEVKPVDTSTEGSPTIHSKDEGESNDNSREEITISSSSDSASKSDALAETAAQPFGRFALPFTLQSHINSSTSDQTEQGRVEQEKVTSLVSEVITDTSRSKSHRNEDPSFDPAFMFMQMLPYPELKQKDLPLLLPDDDATGRALGVLDRTPVVDFHKVGIVYVGKGQTNEVEILNNTCGSPSYLRFLASIGTVFRLNNCKEIYTGGLDTENDFDGEFAYYWKDDITQIIFHATTLMPSNPQTDPQCTAKKRHIGNDFVSVVYNDSGKNYRFDTIPGQFNFVNIVIEPLFKEQLSTAATDEHYKVYVQLRQDMPEISPISEFKILSAVSLPFFVRQIALHANIFAQVFLQSGGGGRMEYVSNWKERLRQIKRLKERMEKNTASASPEESNQGVMGLESILDFTRFT</sequence>
<dbReference type="InParanoid" id="A0A1Y1Z3Z8"/>
<dbReference type="EMBL" id="MCFE01000032">
    <property type="protein sequence ID" value="ORY04707.1"/>
    <property type="molecule type" value="Genomic_DNA"/>
</dbReference>
<evidence type="ECO:0000313" key="5">
    <source>
        <dbReference type="Proteomes" id="UP000193498"/>
    </source>
</evidence>
<dbReference type="GO" id="GO:0005096">
    <property type="term" value="F:GTPase activator activity"/>
    <property type="evidence" value="ECO:0007669"/>
    <property type="project" value="UniProtKB-KW"/>
</dbReference>
<dbReference type="PRINTS" id="PR01431">
    <property type="entry name" value="TUBERIN"/>
</dbReference>